<keyword evidence="4 9" id="KW-1133">Transmembrane helix</keyword>
<proteinExistence type="inferred from homology"/>
<organism evidence="12 13">
    <name type="scientific">Desulfuribacillus stibiiarsenatis</name>
    <dbReference type="NCBI Taxonomy" id="1390249"/>
    <lineage>
        <taxon>Bacteria</taxon>
        <taxon>Bacillati</taxon>
        <taxon>Bacillota</taxon>
        <taxon>Desulfuribacillia</taxon>
        <taxon>Desulfuribacillales</taxon>
        <taxon>Desulfuribacillaceae</taxon>
        <taxon>Desulfuribacillus</taxon>
    </lineage>
</organism>
<dbReference type="AlphaFoldDB" id="A0A1E5L5Y7"/>
<dbReference type="SMART" id="SM00304">
    <property type="entry name" value="HAMP"/>
    <property type="match status" value="2"/>
</dbReference>
<dbReference type="Pfam" id="PF00672">
    <property type="entry name" value="HAMP"/>
    <property type="match status" value="1"/>
</dbReference>
<dbReference type="GO" id="GO:0007165">
    <property type="term" value="P:signal transduction"/>
    <property type="evidence" value="ECO:0007669"/>
    <property type="project" value="UniProtKB-KW"/>
</dbReference>
<accession>A0A1E5L5Y7</accession>
<keyword evidence="6 8" id="KW-0807">Transducer</keyword>
<evidence type="ECO:0000256" key="3">
    <source>
        <dbReference type="ARBA" id="ARBA00022692"/>
    </source>
</evidence>
<dbReference type="PANTHER" id="PTHR32089">
    <property type="entry name" value="METHYL-ACCEPTING CHEMOTAXIS PROTEIN MCPB"/>
    <property type="match status" value="1"/>
</dbReference>
<dbReference type="EMBL" id="MJAT01000022">
    <property type="protein sequence ID" value="OEH85526.1"/>
    <property type="molecule type" value="Genomic_DNA"/>
</dbReference>
<evidence type="ECO:0000256" key="5">
    <source>
        <dbReference type="ARBA" id="ARBA00023136"/>
    </source>
</evidence>
<keyword evidence="13" id="KW-1185">Reference proteome</keyword>
<dbReference type="PANTHER" id="PTHR32089:SF112">
    <property type="entry name" value="LYSOZYME-LIKE PROTEIN-RELATED"/>
    <property type="match status" value="1"/>
</dbReference>
<dbReference type="InterPro" id="IPR004089">
    <property type="entry name" value="MCPsignal_dom"/>
</dbReference>
<evidence type="ECO:0000256" key="9">
    <source>
        <dbReference type="SAM" id="Phobius"/>
    </source>
</evidence>
<evidence type="ECO:0000256" key="6">
    <source>
        <dbReference type="ARBA" id="ARBA00023224"/>
    </source>
</evidence>
<keyword evidence="5 9" id="KW-0472">Membrane</keyword>
<dbReference type="CDD" id="cd11386">
    <property type="entry name" value="MCP_signal"/>
    <property type="match status" value="1"/>
</dbReference>
<evidence type="ECO:0000256" key="2">
    <source>
        <dbReference type="ARBA" id="ARBA00022475"/>
    </source>
</evidence>
<dbReference type="InterPro" id="IPR029151">
    <property type="entry name" value="Sensor-like_sf"/>
</dbReference>
<evidence type="ECO:0000313" key="12">
    <source>
        <dbReference type="EMBL" id="OEH85526.1"/>
    </source>
</evidence>
<keyword evidence="3 9" id="KW-0812">Transmembrane</keyword>
<sequence>MGYKFGFLTIALLLIFAVAAGYVMIKEIEAGVKATATQKALSDLTLGYEYIDLKYPGEWNVRDGELFKGNVRMNENFALVDDIGKFTGDTVTIFLGDTRIATNVQVDGKRAVGTQVSATVADKVLKQGELYLGEANVVGKNYQTAYQPIKNAQNETIGIWYVGAPQNMIDQTVASATRHLLFTVVVVILLAIVIVFFFIRNINSRLNKLLAVFCEAGEGNFQTHLEVTAKDEIGNLSDSYNHMKENLRSLVQQILTLSHGLAASSTQLAASSEQTIKGTELINTSIEIAANGAEQQTVSVDHCNDSMDTINIDIQRVVSSMAAVAGISNATSKDAELGNQSIQKTMSQMSQVSSSVEHTVTIIQSLEERSKDIENIVSVITGIAAQTNLLALNASIEAARAGEHGRGFAVVAEEVRKLAEQSEISAKQITELIGQVQSETLRSVKAMNTVATEVTTGTVLVEEAKNNFQKIAQASHQIAAQIQEVTNTSETLSKHVRQVASSINEISEIARTSSSSFQEVAAATEEQQAAIEEISASATSLNEMAEELETAVLTFKI</sequence>
<evidence type="ECO:0000256" key="1">
    <source>
        <dbReference type="ARBA" id="ARBA00004651"/>
    </source>
</evidence>
<name>A0A1E5L5Y7_9FIRM</name>
<dbReference type="InterPro" id="IPR033463">
    <property type="entry name" value="sCache_3"/>
</dbReference>
<reference evidence="12 13" key="1">
    <citation type="submission" date="2016-09" db="EMBL/GenBank/DDBJ databases">
        <title>Desulfuribacillus arsenicus sp. nov., an obligately anaerobic, dissimilatory arsenic- and antimonate-reducing bacterium isolated from anoxic sediments.</title>
        <authorList>
            <person name="Abin C.A."/>
            <person name="Hollibaugh J.T."/>
        </authorList>
    </citation>
    <scope>NUCLEOTIDE SEQUENCE [LARGE SCALE GENOMIC DNA]</scope>
    <source>
        <strain evidence="12 13">MLFW-2</strain>
    </source>
</reference>
<feature type="transmembrane region" description="Helical" evidence="9">
    <location>
        <begin position="180"/>
        <end position="199"/>
    </location>
</feature>
<dbReference type="Pfam" id="PF17202">
    <property type="entry name" value="sCache_3_3"/>
    <property type="match status" value="1"/>
</dbReference>
<comment type="subcellular location">
    <subcellularLocation>
        <location evidence="1">Cell membrane</location>
        <topology evidence="1">Multi-pass membrane protein</topology>
    </subcellularLocation>
</comment>
<dbReference type="GO" id="GO:0005886">
    <property type="term" value="C:plasma membrane"/>
    <property type="evidence" value="ECO:0007669"/>
    <property type="project" value="UniProtKB-SubCell"/>
</dbReference>
<dbReference type="STRING" id="1390249.BHU72_04545"/>
<keyword evidence="2" id="KW-1003">Cell membrane</keyword>
<dbReference type="PROSITE" id="PS50885">
    <property type="entry name" value="HAMP"/>
    <property type="match status" value="1"/>
</dbReference>
<dbReference type="CDD" id="cd06225">
    <property type="entry name" value="HAMP"/>
    <property type="match status" value="1"/>
</dbReference>
<evidence type="ECO:0000256" key="4">
    <source>
        <dbReference type="ARBA" id="ARBA00022989"/>
    </source>
</evidence>
<evidence type="ECO:0008006" key="14">
    <source>
        <dbReference type="Google" id="ProtNLM"/>
    </source>
</evidence>
<dbReference type="SUPFAM" id="SSF58104">
    <property type="entry name" value="Methyl-accepting chemotaxis protein (MCP) signaling domain"/>
    <property type="match status" value="1"/>
</dbReference>
<dbReference type="SMART" id="SM00283">
    <property type="entry name" value="MA"/>
    <property type="match status" value="1"/>
</dbReference>
<comment type="similarity">
    <text evidence="7">Belongs to the methyl-accepting chemotaxis (MCP) protein family.</text>
</comment>
<evidence type="ECO:0000259" key="10">
    <source>
        <dbReference type="PROSITE" id="PS50111"/>
    </source>
</evidence>
<comment type="caution">
    <text evidence="12">The sequence shown here is derived from an EMBL/GenBank/DDBJ whole genome shotgun (WGS) entry which is preliminary data.</text>
</comment>
<evidence type="ECO:0000313" key="13">
    <source>
        <dbReference type="Proteomes" id="UP000095255"/>
    </source>
</evidence>
<protein>
    <recommendedName>
        <fullName evidence="14">Chemotaxis protein</fullName>
    </recommendedName>
</protein>
<gene>
    <name evidence="12" type="ORF">BHU72_04545</name>
</gene>
<dbReference type="SUPFAM" id="SSF103190">
    <property type="entry name" value="Sensory domain-like"/>
    <property type="match status" value="1"/>
</dbReference>
<evidence type="ECO:0000256" key="7">
    <source>
        <dbReference type="ARBA" id="ARBA00029447"/>
    </source>
</evidence>
<evidence type="ECO:0000259" key="11">
    <source>
        <dbReference type="PROSITE" id="PS50885"/>
    </source>
</evidence>
<dbReference type="Pfam" id="PF00015">
    <property type="entry name" value="MCPsignal"/>
    <property type="match status" value="1"/>
</dbReference>
<dbReference type="InterPro" id="IPR003660">
    <property type="entry name" value="HAMP_dom"/>
</dbReference>
<feature type="domain" description="Methyl-accepting transducer" evidence="10">
    <location>
        <begin position="271"/>
        <end position="507"/>
    </location>
</feature>
<feature type="domain" description="HAMP" evidence="11">
    <location>
        <begin position="200"/>
        <end position="252"/>
    </location>
</feature>
<dbReference type="Gene3D" id="1.10.287.950">
    <property type="entry name" value="Methyl-accepting chemotaxis protein"/>
    <property type="match status" value="1"/>
</dbReference>
<dbReference type="PROSITE" id="PS50111">
    <property type="entry name" value="CHEMOTAXIS_TRANSDUC_2"/>
    <property type="match status" value="1"/>
</dbReference>
<evidence type="ECO:0000256" key="8">
    <source>
        <dbReference type="PROSITE-ProRule" id="PRU00284"/>
    </source>
</evidence>
<dbReference type="Proteomes" id="UP000095255">
    <property type="component" value="Unassembled WGS sequence"/>
</dbReference>